<dbReference type="InParanoid" id="A0A1V8TCG8"/>
<feature type="compositionally biased region" description="Basic and acidic residues" evidence="2">
    <location>
        <begin position="196"/>
        <end position="211"/>
    </location>
</feature>
<accession>A0A1V8TCG8</accession>
<feature type="compositionally biased region" description="Polar residues" evidence="2">
    <location>
        <begin position="16"/>
        <end position="35"/>
    </location>
</feature>
<feature type="coiled-coil region" evidence="1">
    <location>
        <begin position="47"/>
        <end position="122"/>
    </location>
</feature>
<evidence type="ECO:0000256" key="2">
    <source>
        <dbReference type="SAM" id="MobiDB-lite"/>
    </source>
</evidence>
<feature type="region of interest" description="Disordered" evidence="2">
    <location>
        <begin position="160"/>
        <end position="211"/>
    </location>
</feature>
<gene>
    <name evidence="3" type="ORF">B0A48_05961</name>
</gene>
<protein>
    <submittedName>
        <fullName evidence="3">Uncharacterized protein</fullName>
    </submittedName>
</protein>
<evidence type="ECO:0000313" key="3">
    <source>
        <dbReference type="EMBL" id="OQO09070.1"/>
    </source>
</evidence>
<dbReference type="AlphaFoldDB" id="A0A1V8TCG8"/>
<feature type="compositionally biased region" description="Basic residues" evidence="2">
    <location>
        <begin position="160"/>
        <end position="169"/>
    </location>
</feature>
<sequence>MSPSSSPLRRDATEGFTRQQSQIANDSLAPQQASLTDARCAAQQSFIERLQDELRRNIANLNAADREIDRLHARLDDIDLDHVLEVYTDVAKEVVKKVEKSMSEVRQEYNALERQIAAREEETVSSCEEVSQLKIDRLDEYRLRKEAGRQVQDLLAVHDRMKRQQRQHQHQVQQPTPEHTPEAAGHAQLDAELDAYFERGSEEGAALDDRD</sequence>
<evidence type="ECO:0000256" key="1">
    <source>
        <dbReference type="SAM" id="Coils"/>
    </source>
</evidence>
<dbReference type="Proteomes" id="UP000192596">
    <property type="component" value="Unassembled WGS sequence"/>
</dbReference>
<keyword evidence="1" id="KW-0175">Coiled coil</keyword>
<feature type="region of interest" description="Disordered" evidence="2">
    <location>
        <begin position="1"/>
        <end position="35"/>
    </location>
</feature>
<evidence type="ECO:0000313" key="4">
    <source>
        <dbReference type="Proteomes" id="UP000192596"/>
    </source>
</evidence>
<name>A0A1V8TCG8_9PEZI</name>
<comment type="caution">
    <text evidence="3">The sequence shown here is derived from an EMBL/GenBank/DDBJ whole genome shotgun (WGS) entry which is preliminary data.</text>
</comment>
<proteinExistence type="predicted"/>
<dbReference type="EMBL" id="NAJO01000011">
    <property type="protein sequence ID" value="OQO09070.1"/>
    <property type="molecule type" value="Genomic_DNA"/>
</dbReference>
<reference evidence="4" key="1">
    <citation type="submission" date="2017-03" db="EMBL/GenBank/DDBJ databases">
        <title>Genomes of endolithic fungi from Antarctica.</title>
        <authorList>
            <person name="Coleine C."/>
            <person name="Masonjones S."/>
            <person name="Stajich J.E."/>
        </authorList>
    </citation>
    <scope>NUCLEOTIDE SEQUENCE [LARGE SCALE GENOMIC DNA]</scope>
    <source>
        <strain evidence="4">CCFEE 5527</strain>
    </source>
</reference>
<keyword evidence="4" id="KW-1185">Reference proteome</keyword>
<organism evidence="3 4">
    <name type="scientific">Cryoendolithus antarcticus</name>
    <dbReference type="NCBI Taxonomy" id="1507870"/>
    <lineage>
        <taxon>Eukaryota</taxon>
        <taxon>Fungi</taxon>
        <taxon>Dikarya</taxon>
        <taxon>Ascomycota</taxon>
        <taxon>Pezizomycotina</taxon>
        <taxon>Dothideomycetes</taxon>
        <taxon>Dothideomycetidae</taxon>
        <taxon>Cladosporiales</taxon>
        <taxon>Cladosporiaceae</taxon>
        <taxon>Cryoendolithus</taxon>
    </lineage>
</organism>